<evidence type="ECO:0000313" key="4">
    <source>
        <dbReference type="Proteomes" id="UP000249248"/>
    </source>
</evidence>
<comment type="caution">
    <text evidence="3">The sequence shown here is derived from an EMBL/GenBank/DDBJ whole genome shotgun (WGS) entry which is preliminary data.</text>
</comment>
<dbReference type="GO" id="GO:0005886">
    <property type="term" value="C:plasma membrane"/>
    <property type="evidence" value="ECO:0007669"/>
    <property type="project" value="TreeGrafter"/>
</dbReference>
<accession>A0A2W1NF88</accession>
<dbReference type="GO" id="GO:0000270">
    <property type="term" value="P:peptidoglycan metabolic process"/>
    <property type="evidence" value="ECO:0007669"/>
    <property type="project" value="TreeGrafter"/>
</dbReference>
<dbReference type="GO" id="GO:0043164">
    <property type="term" value="P:Gram-negative-bacterium-type cell wall biogenesis"/>
    <property type="evidence" value="ECO:0007669"/>
    <property type="project" value="TreeGrafter"/>
</dbReference>
<reference evidence="3 4" key="1">
    <citation type="submission" date="2018-06" db="EMBL/GenBank/DDBJ databases">
        <title>The draft genome sequence of Crocinitomix sp. SM1701.</title>
        <authorList>
            <person name="Zhang X."/>
        </authorList>
    </citation>
    <scope>NUCLEOTIDE SEQUENCE [LARGE SCALE GENOMIC DNA]</scope>
    <source>
        <strain evidence="3 4">SM1701</strain>
    </source>
</reference>
<feature type="transmembrane region" description="Helical" evidence="1">
    <location>
        <begin position="12"/>
        <end position="29"/>
    </location>
</feature>
<gene>
    <name evidence="3" type="ORF">DNU06_03860</name>
</gene>
<organism evidence="3 4">
    <name type="scientific">Putridiphycobacter roseus</name>
    <dbReference type="NCBI Taxonomy" id="2219161"/>
    <lineage>
        <taxon>Bacteria</taxon>
        <taxon>Pseudomonadati</taxon>
        <taxon>Bacteroidota</taxon>
        <taxon>Flavobacteriia</taxon>
        <taxon>Flavobacteriales</taxon>
        <taxon>Crocinitomicaceae</taxon>
        <taxon>Putridiphycobacter</taxon>
    </lineage>
</organism>
<dbReference type="InterPro" id="IPR051599">
    <property type="entry name" value="Cell_Envelope_Assoc"/>
</dbReference>
<keyword evidence="1" id="KW-0812">Transmembrane</keyword>
<dbReference type="InterPro" id="IPR003848">
    <property type="entry name" value="DUF218"/>
</dbReference>
<protein>
    <recommendedName>
        <fullName evidence="2">DUF218 domain-containing protein</fullName>
    </recommendedName>
</protein>
<evidence type="ECO:0000259" key="2">
    <source>
        <dbReference type="Pfam" id="PF02698"/>
    </source>
</evidence>
<sequence>MFFILSKIFSFMLHPFFWIILFFILAFFLKNEKWKKWSFKFGLAFILFFSNTVILSEFMRGWEIAGQKVESVGHYDVAVVLGGMSEYNNDLERLSIRRGGDRLWQALQLYYAKKVDKILISGNNGHLIDRGLCEAVQFKEDLIKMGVPAQDILVEANSKNTHENATETRKLIKENQSIILVTSALHMKRSIGCFKKAGFNNFATFSTDHYTGKNRGYYLDQYFIPSASAIVEWNALIKEWIGTLMYWMMGYV</sequence>
<feature type="transmembrane region" description="Helical" evidence="1">
    <location>
        <begin position="41"/>
        <end position="62"/>
    </location>
</feature>
<dbReference type="AlphaFoldDB" id="A0A2W1NF88"/>
<evidence type="ECO:0000313" key="3">
    <source>
        <dbReference type="EMBL" id="PZE17763.1"/>
    </source>
</evidence>
<keyword evidence="1" id="KW-0472">Membrane</keyword>
<dbReference type="Proteomes" id="UP000249248">
    <property type="component" value="Unassembled WGS sequence"/>
</dbReference>
<name>A0A2W1NF88_9FLAO</name>
<dbReference type="PANTHER" id="PTHR30336">
    <property type="entry name" value="INNER MEMBRANE PROTEIN, PROBABLE PERMEASE"/>
    <property type="match status" value="1"/>
</dbReference>
<dbReference type="Gene3D" id="3.40.50.620">
    <property type="entry name" value="HUPs"/>
    <property type="match status" value="1"/>
</dbReference>
<feature type="domain" description="DUF218" evidence="2">
    <location>
        <begin position="76"/>
        <end position="242"/>
    </location>
</feature>
<keyword evidence="1" id="KW-1133">Transmembrane helix</keyword>
<evidence type="ECO:0000256" key="1">
    <source>
        <dbReference type="SAM" id="Phobius"/>
    </source>
</evidence>
<keyword evidence="4" id="KW-1185">Reference proteome</keyword>
<dbReference type="CDD" id="cd06259">
    <property type="entry name" value="YdcF-like"/>
    <property type="match status" value="1"/>
</dbReference>
<dbReference type="InterPro" id="IPR014729">
    <property type="entry name" value="Rossmann-like_a/b/a_fold"/>
</dbReference>
<proteinExistence type="predicted"/>
<dbReference type="PANTHER" id="PTHR30336:SF4">
    <property type="entry name" value="ENVELOPE BIOGENESIS FACTOR ELYC"/>
    <property type="match status" value="1"/>
</dbReference>
<dbReference type="EMBL" id="QKSB01000002">
    <property type="protein sequence ID" value="PZE17763.1"/>
    <property type="molecule type" value="Genomic_DNA"/>
</dbReference>
<dbReference type="Pfam" id="PF02698">
    <property type="entry name" value="DUF218"/>
    <property type="match status" value="1"/>
</dbReference>